<dbReference type="EMBL" id="JATAAI010000026">
    <property type="protein sequence ID" value="KAK1737118.1"/>
    <property type="molecule type" value="Genomic_DNA"/>
</dbReference>
<comment type="caution">
    <text evidence="7">The sequence shown here is derived from an EMBL/GenBank/DDBJ whole genome shotgun (WGS) entry which is preliminary data.</text>
</comment>
<dbReference type="Gene3D" id="3.50.30.30">
    <property type="match status" value="1"/>
</dbReference>
<accession>A0AAD8Y0W7</accession>
<dbReference type="Pfam" id="PF13639">
    <property type="entry name" value="zf-RING_2"/>
    <property type="match status" value="1"/>
</dbReference>
<evidence type="ECO:0000256" key="4">
    <source>
        <dbReference type="PROSITE-ProRule" id="PRU00175"/>
    </source>
</evidence>
<dbReference type="InterPro" id="IPR013083">
    <property type="entry name" value="Znf_RING/FYVE/PHD"/>
</dbReference>
<dbReference type="PANTHER" id="PTHR14155:SF627">
    <property type="entry name" value="OS06G0192800 PROTEIN"/>
    <property type="match status" value="1"/>
</dbReference>
<dbReference type="PROSITE" id="PS50089">
    <property type="entry name" value="ZF_RING_2"/>
    <property type="match status" value="1"/>
</dbReference>
<evidence type="ECO:0000256" key="5">
    <source>
        <dbReference type="SAM" id="MobiDB-lite"/>
    </source>
</evidence>
<keyword evidence="2 4" id="KW-0863">Zinc-finger</keyword>
<dbReference type="InterPro" id="IPR001841">
    <property type="entry name" value="Znf_RING"/>
</dbReference>
<dbReference type="GO" id="GO:0008270">
    <property type="term" value="F:zinc ion binding"/>
    <property type="evidence" value="ECO:0007669"/>
    <property type="project" value="UniProtKB-KW"/>
</dbReference>
<evidence type="ECO:0000256" key="3">
    <source>
        <dbReference type="ARBA" id="ARBA00022833"/>
    </source>
</evidence>
<dbReference type="InterPro" id="IPR053238">
    <property type="entry name" value="RING-H2_zinc_finger"/>
</dbReference>
<dbReference type="Proteomes" id="UP001224775">
    <property type="component" value="Unassembled WGS sequence"/>
</dbReference>
<dbReference type="AlphaFoldDB" id="A0AAD8Y0W7"/>
<sequence length="410" mass="44456">MYCPSCDEECEVSSSTICLTCGDDLVAAPPSAASNNSNSSGTQQRSNEAAAGGVAFSTRGLAQLLANTTPTGDNVDALLPIMNQITNSGAGADNGDISDIQDLLPPEALNPQSGTSRHRPVSQKVLNGLKRTVLTRQSAELFEAHMCLYQPRGFTDLSPSMGGERIRLNAVPSEFAMQYKEQKKSHPKTAALVICFPRTTKGGLSPETLAEIANLQQQRLPFVAYVERGDGITFVQKALACQRAGQVDNTDVSLCIGVVVGNTTTGGNEIWPYTMQDNRNEAQKFGLKVPVVMIRRDDGTKLVKFAAESATTDQQYTPCQIKINSKEAHTCPVCTDSYEPGATIIRLPSCGHVFHEYCATAWLSKHNTCPYCRKELPTDDEEYERERRRRETSEANAGEASTSGASHFYG</sequence>
<proteinExistence type="predicted"/>
<dbReference type="SUPFAM" id="SSF57850">
    <property type="entry name" value="RING/U-box"/>
    <property type="match status" value="1"/>
</dbReference>
<gene>
    <name evidence="7" type="ORF">QTG54_011985</name>
</gene>
<dbReference type="SMART" id="SM00184">
    <property type="entry name" value="RING"/>
    <property type="match status" value="1"/>
</dbReference>
<keyword evidence="3" id="KW-0862">Zinc</keyword>
<evidence type="ECO:0000313" key="8">
    <source>
        <dbReference type="Proteomes" id="UP001224775"/>
    </source>
</evidence>
<feature type="compositionally biased region" description="Basic and acidic residues" evidence="5">
    <location>
        <begin position="384"/>
        <end position="393"/>
    </location>
</feature>
<evidence type="ECO:0000313" key="7">
    <source>
        <dbReference type="EMBL" id="KAK1737118.1"/>
    </source>
</evidence>
<keyword evidence="1" id="KW-0479">Metal-binding</keyword>
<evidence type="ECO:0000256" key="1">
    <source>
        <dbReference type="ARBA" id="ARBA00022723"/>
    </source>
</evidence>
<reference evidence="7" key="1">
    <citation type="submission" date="2023-06" db="EMBL/GenBank/DDBJ databases">
        <title>Survivors Of The Sea: Transcriptome response of Skeletonema marinoi to long-term dormancy.</title>
        <authorList>
            <person name="Pinder M.I.M."/>
            <person name="Kourtchenko O."/>
            <person name="Robertson E.K."/>
            <person name="Larsson T."/>
            <person name="Maumus F."/>
            <person name="Osuna-Cruz C.M."/>
            <person name="Vancaester E."/>
            <person name="Stenow R."/>
            <person name="Vandepoele K."/>
            <person name="Ploug H."/>
            <person name="Bruchert V."/>
            <person name="Godhe A."/>
            <person name="Topel M."/>
        </authorList>
    </citation>
    <scope>NUCLEOTIDE SEQUENCE</scope>
    <source>
        <strain evidence="7">R05AC</strain>
    </source>
</reference>
<feature type="region of interest" description="Disordered" evidence="5">
    <location>
        <begin position="380"/>
        <end position="410"/>
    </location>
</feature>
<evidence type="ECO:0000256" key="2">
    <source>
        <dbReference type="ARBA" id="ARBA00022771"/>
    </source>
</evidence>
<dbReference type="CDD" id="cd16454">
    <property type="entry name" value="RING-H2_PA-TM-RING"/>
    <property type="match status" value="1"/>
</dbReference>
<dbReference type="Gene3D" id="3.30.40.10">
    <property type="entry name" value="Zinc/RING finger domain, C3HC4 (zinc finger)"/>
    <property type="match status" value="1"/>
</dbReference>
<name>A0AAD8Y0W7_9STRA</name>
<keyword evidence="8" id="KW-1185">Reference proteome</keyword>
<feature type="domain" description="RING-type" evidence="6">
    <location>
        <begin position="331"/>
        <end position="373"/>
    </location>
</feature>
<feature type="compositionally biased region" description="Polar residues" evidence="5">
    <location>
        <begin position="399"/>
        <end position="410"/>
    </location>
</feature>
<feature type="region of interest" description="Disordered" evidence="5">
    <location>
        <begin position="31"/>
        <end position="52"/>
    </location>
</feature>
<organism evidence="7 8">
    <name type="scientific">Skeletonema marinoi</name>
    <dbReference type="NCBI Taxonomy" id="267567"/>
    <lineage>
        <taxon>Eukaryota</taxon>
        <taxon>Sar</taxon>
        <taxon>Stramenopiles</taxon>
        <taxon>Ochrophyta</taxon>
        <taxon>Bacillariophyta</taxon>
        <taxon>Coscinodiscophyceae</taxon>
        <taxon>Thalassiosirophycidae</taxon>
        <taxon>Thalassiosirales</taxon>
        <taxon>Skeletonemataceae</taxon>
        <taxon>Skeletonema</taxon>
        <taxon>Skeletonema marinoi-dohrnii complex</taxon>
    </lineage>
</organism>
<dbReference type="PANTHER" id="PTHR14155">
    <property type="entry name" value="RING FINGER DOMAIN-CONTAINING"/>
    <property type="match status" value="1"/>
</dbReference>
<protein>
    <submittedName>
        <fullName evidence="7">RING finger protein</fullName>
    </submittedName>
</protein>
<feature type="compositionally biased region" description="Low complexity" evidence="5">
    <location>
        <begin position="31"/>
        <end position="40"/>
    </location>
</feature>
<evidence type="ECO:0000259" key="6">
    <source>
        <dbReference type="PROSITE" id="PS50089"/>
    </source>
</evidence>
<dbReference type="CDD" id="cd00538">
    <property type="entry name" value="PA"/>
    <property type="match status" value="1"/>
</dbReference>